<dbReference type="Pfam" id="PF08447">
    <property type="entry name" value="PAS_3"/>
    <property type="match status" value="1"/>
</dbReference>
<comment type="subcellular location">
    <subcellularLocation>
        <location evidence="1">Membrane</location>
    </subcellularLocation>
</comment>
<dbReference type="PROSITE" id="PS50111">
    <property type="entry name" value="CHEMOTAXIS_TRANSDUC_2"/>
    <property type="match status" value="1"/>
</dbReference>
<dbReference type="NCBIfam" id="TIGR00229">
    <property type="entry name" value="sensory_box"/>
    <property type="match status" value="2"/>
</dbReference>
<keyword evidence="9" id="KW-1185">Reference proteome</keyword>
<dbReference type="EMBL" id="FQVF01000005">
    <property type="protein sequence ID" value="SHE99551.1"/>
    <property type="molecule type" value="Genomic_DNA"/>
</dbReference>
<dbReference type="InterPro" id="IPR004089">
    <property type="entry name" value="MCPsignal_dom"/>
</dbReference>
<evidence type="ECO:0000256" key="1">
    <source>
        <dbReference type="ARBA" id="ARBA00004370"/>
    </source>
</evidence>
<dbReference type="Proteomes" id="UP000184517">
    <property type="component" value="Unassembled WGS sequence"/>
</dbReference>
<keyword evidence="2 3" id="KW-0807">Transducer</keyword>
<sequence length="438" mass="48994">MLFGNNKLLTRITELERELASFQETQADLRQEMLYFSMTLEGKIVDANSLFIKSCGFEKAELKGKNIKDLILKKSLEKEHCQKMLSAISEKKHWHGALQIETKKGQEAWYRSIIQPRKQAEDGRVILEVYSAELTRTISQSKEVEDMLAALNRSSAVIEFSLDGIILNANDNFLKSMGYSKSQIIGKHHKMFCDSKEVESSKYQDFWRQLRSGKFVSERFKRFDSHGNAVWLEASYNPIHDESGELYKVVKFATVITEQMNREFAISETSEIAYDISKKSDADAITGKKVIESTIQTMDELSVQMSSASKGIIELNTQSLKVAALVESIRGIADQTNLLALNAAIEAARAGEQGRGFAVVADEVRQLASRTSSATEEIIKVVGENKNLTEKAVSLIEESMDKAHKALDLSTEAGNVMNDIQIGARQVVDAVGQFNNKL</sequence>
<dbReference type="PROSITE" id="PS50112">
    <property type="entry name" value="PAS"/>
    <property type="match status" value="1"/>
</dbReference>
<dbReference type="RefSeq" id="WP_072838733.1">
    <property type="nucleotide sequence ID" value="NZ_FQVF01000005.1"/>
</dbReference>
<dbReference type="InterPro" id="IPR000700">
    <property type="entry name" value="PAS-assoc_C"/>
</dbReference>
<dbReference type="AlphaFoldDB" id="A0A1M4Y1D9"/>
<dbReference type="InterPro" id="IPR035965">
    <property type="entry name" value="PAS-like_dom_sf"/>
</dbReference>
<dbReference type="PROSITE" id="PS50113">
    <property type="entry name" value="PAC"/>
    <property type="match status" value="1"/>
</dbReference>
<dbReference type="InterPro" id="IPR013655">
    <property type="entry name" value="PAS_fold_3"/>
</dbReference>
<evidence type="ECO:0000259" key="6">
    <source>
        <dbReference type="PROSITE" id="PS50112"/>
    </source>
</evidence>
<evidence type="ECO:0000313" key="8">
    <source>
        <dbReference type="EMBL" id="SHE99551.1"/>
    </source>
</evidence>
<feature type="domain" description="PAC" evidence="7">
    <location>
        <begin position="214"/>
        <end position="268"/>
    </location>
</feature>
<dbReference type="SMART" id="SM00283">
    <property type="entry name" value="MA"/>
    <property type="match status" value="1"/>
</dbReference>
<feature type="domain" description="PAS" evidence="6">
    <location>
        <begin position="140"/>
        <end position="187"/>
    </location>
</feature>
<proteinExistence type="predicted"/>
<dbReference type="STRING" id="1122206.SAMN02745753_01098"/>
<gene>
    <name evidence="8" type="ORF">SAMN02745753_01098</name>
</gene>
<dbReference type="PANTHER" id="PTHR32089">
    <property type="entry name" value="METHYL-ACCEPTING CHEMOTAXIS PROTEIN MCPB"/>
    <property type="match status" value="1"/>
</dbReference>
<dbReference type="Gene3D" id="1.10.287.950">
    <property type="entry name" value="Methyl-accepting chemotaxis protein"/>
    <property type="match status" value="1"/>
</dbReference>
<feature type="coiled-coil region" evidence="4">
    <location>
        <begin position="5"/>
        <end position="32"/>
    </location>
</feature>
<dbReference type="OrthoDB" id="9765776at2"/>
<reference evidence="9" key="1">
    <citation type="submission" date="2016-11" db="EMBL/GenBank/DDBJ databases">
        <authorList>
            <person name="Varghese N."/>
            <person name="Submissions S."/>
        </authorList>
    </citation>
    <scope>NUCLEOTIDE SEQUENCE [LARGE SCALE GENOMIC DNA]</scope>
    <source>
        <strain evidence="9">DSM 16579</strain>
    </source>
</reference>
<dbReference type="InterPro" id="IPR000014">
    <property type="entry name" value="PAS"/>
</dbReference>
<evidence type="ECO:0000256" key="4">
    <source>
        <dbReference type="SAM" id="Coils"/>
    </source>
</evidence>
<accession>A0A1M4Y1D9</accession>
<name>A0A1M4Y1D9_9GAMM</name>
<protein>
    <submittedName>
        <fullName evidence="8">Methyl-accepting chemotaxis sensory transducer with Pas/Pac sensor</fullName>
    </submittedName>
</protein>
<dbReference type="Pfam" id="PF13426">
    <property type="entry name" value="PAS_9"/>
    <property type="match status" value="1"/>
</dbReference>
<dbReference type="Gene3D" id="3.30.450.20">
    <property type="entry name" value="PAS domain"/>
    <property type="match status" value="2"/>
</dbReference>
<feature type="domain" description="Methyl-accepting transducer" evidence="5">
    <location>
        <begin position="266"/>
        <end position="438"/>
    </location>
</feature>
<dbReference type="SUPFAM" id="SSF58104">
    <property type="entry name" value="Methyl-accepting chemotaxis protein (MCP) signaling domain"/>
    <property type="match status" value="1"/>
</dbReference>
<dbReference type="GO" id="GO:0006935">
    <property type="term" value="P:chemotaxis"/>
    <property type="evidence" value="ECO:0007669"/>
    <property type="project" value="UniProtKB-ARBA"/>
</dbReference>
<organism evidence="8 9">
    <name type="scientific">Marinomonas polaris DSM 16579</name>
    <dbReference type="NCBI Taxonomy" id="1122206"/>
    <lineage>
        <taxon>Bacteria</taxon>
        <taxon>Pseudomonadati</taxon>
        <taxon>Pseudomonadota</taxon>
        <taxon>Gammaproteobacteria</taxon>
        <taxon>Oceanospirillales</taxon>
        <taxon>Oceanospirillaceae</taxon>
        <taxon>Marinomonas</taxon>
    </lineage>
</organism>
<evidence type="ECO:0000256" key="2">
    <source>
        <dbReference type="ARBA" id="ARBA00023224"/>
    </source>
</evidence>
<dbReference type="SUPFAM" id="SSF55785">
    <property type="entry name" value="PYP-like sensor domain (PAS domain)"/>
    <property type="match status" value="2"/>
</dbReference>
<dbReference type="GO" id="GO:0007165">
    <property type="term" value="P:signal transduction"/>
    <property type="evidence" value="ECO:0007669"/>
    <property type="project" value="UniProtKB-KW"/>
</dbReference>
<evidence type="ECO:0000259" key="7">
    <source>
        <dbReference type="PROSITE" id="PS50113"/>
    </source>
</evidence>
<dbReference type="PANTHER" id="PTHR32089:SF112">
    <property type="entry name" value="LYSOZYME-LIKE PROTEIN-RELATED"/>
    <property type="match status" value="1"/>
</dbReference>
<dbReference type="CDD" id="cd00130">
    <property type="entry name" value="PAS"/>
    <property type="match status" value="2"/>
</dbReference>
<dbReference type="Pfam" id="PF00015">
    <property type="entry name" value="MCPsignal"/>
    <property type="match status" value="1"/>
</dbReference>
<dbReference type="GO" id="GO:0016020">
    <property type="term" value="C:membrane"/>
    <property type="evidence" value="ECO:0007669"/>
    <property type="project" value="UniProtKB-SubCell"/>
</dbReference>
<evidence type="ECO:0000256" key="3">
    <source>
        <dbReference type="PROSITE-ProRule" id="PRU00284"/>
    </source>
</evidence>
<evidence type="ECO:0000259" key="5">
    <source>
        <dbReference type="PROSITE" id="PS50111"/>
    </source>
</evidence>
<keyword evidence="4" id="KW-0175">Coiled coil</keyword>
<evidence type="ECO:0000313" key="9">
    <source>
        <dbReference type="Proteomes" id="UP000184517"/>
    </source>
</evidence>